<protein>
    <submittedName>
        <fullName evidence="1">Uncharacterized protein</fullName>
    </submittedName>
</protein>
<keyword evidence="2" id="KW-1185">Reference proteome</keyword>
<dbReference type="Proteomes" id="UP000265520">
    <property type="component" value="Unassembled WGS sequence"/>
</dbReference>
<comment type="caution">
    <text evidence="1">The sequence shown here is derived from an EMBL/GenBank/DDBJ whole genome shotgun (WGS) entry which is preliminary data.</text>
</comment>
<evidence type="ECO:0000313" key="2">
    <source>
        <dbReference type="Proteomes" id="UP000265520"/>
    </source>
</evidence>
<accession>A0A392V0D3</accession>
<organism evidence="1 2">
    <name type="scientific">Trifolium medium</name>
    <dbReference type="NCBI Taxonomy" id="97028"/>
    <lineage>
        <taxon>Eukaryota</taxon>
        <taxon>Viridiplantae</taxon>
        <taxon>Streptophyta</taxon>
        <taxon>Embryophyta</taxon>
        <taxon>Tracheophyta</taxon>
        <taxon>Spermatophyta</taxon>
        <taxon>Magnoliopsida</taxon>
        <taxon>eudicotyledons</taxon>
        <taxon>Gunneridae</taxon>
        <taxon>Pentapetalae</taxon>
        <taxon>rosids</taxon>
        <taxon>fabids</taxon>
        <taxon>Fabales</taxon>
        <taxon>Fabaceae</taxon>
        <taxon>Papilionoideae</taxon>
        <taxon>50 kb inversion clade</taxon>
        <taxon>NPAAA clade</taxon>
        <taxon>Hologalegina</taxon>
        <taxon>IRL clade</taxon>
        <taxon>Trifolieae</taxon>
        <taxon>Trifolium</taxon>
    </lineage>
</organism>
<feature type="non-terminal residue" evidence="1">
    <location>
        <position position="32"/>
    </location>
</feature>
<evidence type="ECO:0000313" key="1">
    <source>
        <dbReference type="EMBL" id="MCI80862.1"/>
    </source>
</evidence>
<reference evidence="1 2" key="1">
    <citation type="journal article" date="2018" name="Front. Plant Sci.">
        <title>Red Clover (Trifolium pratense) and Zigzag Clover (T. medium) - A Picture of Genomic Similarities and Differences.</title>
        <authorList>
            <person name="Dluhosova J."/>
            <person name="Istvanek J."/>
            <person name="Nedelnik J."/>
            <person name="Repkova J."/>
        </authorList>
    </citation>
    <scope>NUCLEOTIDE SEQUENCE [LARGE SCALE GENOMIC DNA]</scope>
    <source>
        <strain evidence="2">cv. 10/8</strain>
        <tissue evidence="1">Leaf</tissue>
    </source>
</reference>
<proteinExistence type="predicted"/>
<dbReference type="AlphaFoldDB" id="A0A392V0D3"/>
<dbReference type="EMBL" id="LXQA011004941">
    <property type="protein sequence ID" value="MCI80862.1"/>
    <property type="molecule type" value="Genomic_DNA"/>
</dbReference>
<name>A0A392V0D3_9FABA</name>
<sequence length="32" mass="3487">MVSETDFPSLNAQNLHKFPCSRAAPAALRDAQ</sequence>